<name>G7JHX6_MEDTR</name>
<dbReference type="PaxDb" id="3880-AES92563"/>
<dbReference type="AlphaFoldDB" id="G7JHX6"/>
<dbReference type="EMBL" id="CM001220">
    <property type="protein sequence ID" value="AES92563.1"/>
    <property type="molecule type" value="Genomic_DNA"/>
</dbReference>
<sequence length="114" mass="13026">MLWKGLDLLVLELSRICMTELRLVQGHDVVLLEDSRDKFNGRLGTWRQTLEVYDLCVSGIGWLKWRIVSCLLRGTKAPPKLKGKFHQTLVKSTMLYGTIELSKWAGPYGPARKP</sequence>
<organism evidence="1 3">
    <name type="scientific">Medicago truncatula</name>
    <name type="common">Barrel medic</name>
    <name type="synonym">Medicago tribuloides</name>
    <dbReference type="NCBI Taxonomy" id="3880"/>
    <lineage>
        <taxon>Eukaryota</taxon>
        <taxon>Viridiplantae</taxon>
        <taxon>Streptophyta</taxon>
        <taxon>Embryophyta</taxon>
        <taxon>Tracheophyta</taxon>
        <taxon>Spermatophyta</taxon>
        <taxon>Magnoliopsida</taxon>
        <taxon>eudicotyledons</taxon>
        <taxon>Gunneridae</taxon>
        <taxon>Pentapetalae</taxon>
        <taxon>rosids</taxon>
        <taxon>fabids</taxon>
        <taxon>Fabales</taxon>
        <taxon>Fabaceae</taxon>
        <taxon>Papilionoideae</taxon>
        <taxon>50 kb inversion clade</taxon>
        <taxon>NPAAA clade</taxon>
        <taxon>Hologalegina</taxon>
        <taxon>IRL clade</taxon>
        <taxon>Trifolieae</taxon>
        <taxon>Medicago</taxon>
    </lineage>
</organism>
<evidence type="ECO:0000313" key="1">
    <source>
        <dbReference type="EMBL" id="AES92563.1"/>
    </source>
</evidence>
<dbReference type="Proteomes" id="UP000002051">
    <property type="component" value="Chromosome 4"/>
</dbReference>
<reference evidence="1 3" key="1">
    <citation type="journal article" date="2011" name="Nature">
        <title>The Medicago genome provides insight into the evolution of rhizobial symbioses.</title>
        <authorList>
            <person name="Young N.D."/>
            <person name="Debelle F."/>
            <person name="Oldroyd G.E."/>
            <person name="Geurts R."/>
            <person name="Cannon S.B."/>
            <person name="Udvardi M.K."/>
            <person name="Benedito V.A."/>
            <person name="Mayer K.F."/>
            <person name="Gouzy J."/>
            <person name="Schoof H."/>
            <person name="Van de Peer Y."/>
            <person name="Proost S."/>
            <person name="Cook D.R."/>
            <person name="Meyers B.C."/>
            <person name="Spannagl M."/>
            <person name="Cheung F."/>
            <person name="De Mita S."/>
            <person name="Krishnakumar V."/>
            <person name="Gundlach H."/>
            <person name="Zhou S."/>
            <person name="Mudge J."/>
            <person name="Bharti A.K."/>
            <person name="Murray J.D."/>
            <person name="Naoumkina M.A."/>
            <person name="Rosen B."/>
            <person name="Silverstein K.A."/>
            <person name="Tang H."/>
            <person name="Rombauts S."/>
            <person name="Zhao P.X."/>
            <person name="Zhou P."/>
            <person name="Barbe V."/>
            <person name="Bardou P."/>
            <person name="Bechner M."/>
            <person name="Bellec A."/>
            <person name="Berger A."/>
            <person name="Berges H."/>
            <person name="Bidwell S."/>
            <person name="Bisseling T."/>
            <person name="Choisne N."/>
            <person name="Couloux A."/>
            <person name="Denny R."/>
            <person name="Deshpande S."/>
            <person name="Dai X."/>
            <person name="Doyle J.J."/>
            <person name="Dudez A.M."/>
            <person name="Farmer A.D."/>
            <person name="Fouteau S."/>
            <person name="Franken C."/>
            <person name="Gibelin C."/>
            <person name="Gish J."/>
            <person name="Goldstein S."/>
            <person name="Gonzalez A.J."/>
            <person name="Green P.J."/>
            <person name="Hallab A."/>
            <person name="Hartog M."/>
            <person name="Hua A."/>
            <person name="Humphray S.J."/>
            <person name="Jeong D.H."/>
            <person name="Jing Y."/>
            <person name="Jocker A."/>
            <person name="Kenton S.M."/>
            <person name="Kim D.J."/>
            <person name="Klee K."/>
            <person name="Lai H."/>
            <person name="Lang C."/>
            <person name="Lin S."/>
            <person name="Macmil S.L."/>
            <person name="Magdelenat G."/>
            <person name="Matthews L."/>
            <person name="McCorrison J."/>
            <person name="Monaghan E.L."/>
            <person name="Mun J.H."/>
            <person name="Najar F.Z."/>
            <person name="Nicholson C."/>
            <person name="Noirot C."/>
            <person name="O'Bleness M."/>
            <person name="Paule C.R."/>
            <person name="Poulain J."/>
            <person name="Prion F."/>
            <person name="Qin B."/>
            <person name="Qu C."/>
            <person name="Retzel E.F."/>
            <person name="Riddle C."/>
            <person name="Sallet E."/>
            <person name="Samain S."/>
            <person name="Samson N."/>
            <person name="Sanders I."/>
            <person name="Saurat O."/>
            <person name="Scarpelli C."/>
            <person name="Schiex T."/>
            <person name="Segurens B."/>
            <person name="Severin A.J."/>
            <person name="Sherrier D.J."/>
            <person name="Shi R."/>
            <person name="Sims S."/>
            <person name="Singer S.R."/>
            <person name="Sinharoy S."/>
            <person name="Sterck L."/>
            <person name="Viollet A."/>
            <person name="Wang B.B."/>
            <person name="Wang K."/>
            <person name="Wang M."/>
            <person name="Wang X."/>
            <person name="Warfsmann J."/>
            <person name="Weissenbach J."/>
            <person name="White D.D."/>
            <person name="White J.D."/>
            <person name="Wiley G.B."/>
            <person name="Wincker P."/>
            <person name="Xing Y."/>
            <person name="Yang L."/>
            <person name="Yao Z."/>
            <person name="Ying F."/>
            <person name="Zhai J."/>
            <person name="Zhou L."/>
            <person name="Zuber A."/>
            <person name="Denarie J."/>
            <person name="Dixon R.A."/>
            <person name="May G.D."/>
            <person name="Schwartz D.C."/>
            <person name="Rogers J."/>
            <person name="Quetier F."/>
            <person name="Town C.D."/>
            <person name="Roe B.A."/>
        </authorList>
    </citation>
    <scope>NUCLEOTIDE SEQUENCE [LARGE SCALE GENOMIC DNA]</scope>
    <source>
        <strain evidence="1">A17</strain>
        <strain evidence="2 3">cv. Jemalong A17</strain>
    </source>
</reference>
<gene>
    <name evidence="1" type="ordered locus">MTR_4g131340</name>
</gene>
<evidence type="ECO:0000313" key="3">
    <source>
        <dbReference type="Proteomes" id="UP000002051"/>
    </source>
</evidence>
<evidence type="ECO:0000313" key="2">
    <source>
        <dbReference type="EnsemblPlants" id="AES92563"/>
    </source>
</evidence>
<accession>G7JHX6</accession>
<proteinExistence type="predicted"/>
<reference evidence="1 3" key="2">
    <citation type="journal article" date="2014" name="BMC Genomics">
        <title>An improved genome release (version Mt4.0) for the model legume Medicago truncatula.</title>
        <authorList>
            <person name="Tang H."/>
            <person name="Krishnakumar V."/>
            <person name="Bidwell S."/>
            <person name="Rosen B."/>
            <person name="Chan A."/>
            <person name="Zhou S."/>
            <person name="Gentzbittel L."/>
            <person name="Childs K.L."/>
            <person name="Yandell M."/>
            <person name="Gundlach H."/>
            <person name="Mayer K.F."/>
            <person name="Schwartz D.C."/>
            <person name="Town C.D."/>
        </authorList>
    </citation>
    <scope>GENOME REANNOTATION</scope>
    <source>
        <strain evidence="2 3">cv. Jemalong A17</strain>
    </source>
</reference>
<dbReference type="EnsemblPlants" id="AES92563">
    <property type="protein sequence ID" value="AES92563"/>
    <property type="gene ID" value="MTR_4g131340"/>
</dbReference>
<dbReference type="HOGENOM" id="CLU_2124752_0_0_1"/>
<reference evidence="2" key="3">
    <citation type="submission" date="2015-04" db="UniProtKB">
        <authorList>
            <consortium name="EnsemblPlants"/>
        </authorList>
    </citation>
    <scope>IDENTIFICATION</scope>
    <source>
        <strain evidence="2">cv. Jemalong A17</strain>
    </source>
</reference>
<keyword evidence="3" id="KW-1185">Reference proteome</keyword>
<protein>
    <submittedName>
        <fullName evidence="1 2">Uncharacterized protein</fullName>
    </submittedName>
</protein>